<protein>
    <submittedName>
        <fullName evidence="2">Putative Nipped-B-like protein</fullName>
    </submittedName>
</protein>
<dbReference type="Gene3D" id="1.25.10.10">
    <property type="entry name" value="Leucine-rich Repeat Variant"/>
    <property type="match status" value="1"/>
</dbReference>
<evidence type="ECO:0000313" key="2">
    <source>
        <dbReference type="EMBL" id="KIY96117.1"/>
    </source>
</evidence>
<sequence>MADFLSHVIRQLGASGRTPPRPCIAGAGAGGGGQVCVQVATAAVVWMIQASVSLPPLDAPPDAARACYSAAAVWAGAFWDGVFDMLPAARAAKSDSAQDTRAVVDGLLADMLAVQCLPEWPAANVLLRLFAKALSSPKGLGHCDSGVKALCVDFTGHLVRGLCEEALRADAESQWVQGLADLVEEEQKDRRSGSSEGGAPDAGAEGAEGAAGRRAATLQRVLLESMGAWGGGGGGAAALTSSNESSDDASCGGASGARRFLACQMLHDALVASARASAGGGGAAAARPRKSEAASLLVAHRGMLEARGGGLLAGVCAQDGTPLTLDASQAARVARRLVVDGPLGAGRATMLGWLVDAGDRQRQDANAAMVRAKAIKCIGAVAEVDSRVLTMPEVQRGVAAALQDDGVSVREAAVELLAKHITTDPALAEDYFEVLAEASTDKGVSMRKRAVKALWECCARCPGFTRRTDAVVAILQRVADHEESMRALVTRLCADMWFTPGLGGEGEAPAAGAAPHVGAAQRAAELSRVALAVYSAGGRGIHLPLAPDHPLVAVVAAALSAGAPKEEGARGAAPAAAAAKAVHRGAADVADALLDQIVQLQGGGGGGLDGGEDGGAAEGEAGGSGALFSRLLALHALAAADPLLAAPPRDPQRFVRALAPYAAAPDAEALQGLTDDAKRRGAEELLCLLAVLQAASSQLRALAATVGSQLTRDLANITTKHIFTQVVVSASGCLCSLSRLDASVGPMVGAMARRMYDVCLELFLRVWRAPRLGPSALDTALQAMGLLFIARPSLILREGSGAAEVYRQALHGGGGGPQTRLRVLANLVELLR</sequence>
<dbReference type="Pfam" id="PF12765">
    <property type="entry name" value="Cohesin_HEAT"/>
    <property type="match status" value="1"/>
</dbReference>
<dbReference type="RefSeq" id="XP_013895137.1">
    <property type="nucleotide sequence ID" value="XM_014039683.1"/>
</dbReference>
<dbReference type="SUPFAM" id="SSF48371">
    <property type="entry name" value="ARM repeat"/>
    <property type="match status" value="1"/>
</dbReference>
<dbReference type="InterPro" id="IPR016024">
    <property type="entry name" value="ARM-type_fold"/>
</dbReference>
<proteinExistence type="predicted"/>
<evidence type="ECO:0000313" key="3">
    <source>
        <dbReference type="Proteomes" id="UP000054498"/>
    </source>
</evidence>
<keyword evidence="3" id="KW-1185">Reference proteome</keyword>
<dbReference type="GO" id="GO:0071169">
    <property type="term" value="P:establishment of protein localization to chromatin"/>
    <property type="evidence" value="ECO:0007669"/>
    <property type="project" value="TreeGrafter"/>
</dbReference>
<dbReference type="GO" id="GO:0003682">
    <property type="term" value="F:chromatin binding"/>
    <property type="evidence" value="ECO:0007669"/>
    <property type="project" value="TreeGrafter"/>
</dbReference>
<dbReference type="AlphaFoldDB" id="A0A0D2J8N5"/>
<dbReference type="PANTHER" id="PTHR21704:SF18">
    <property type="entry name" value="NIPPED-B-LIKE PROTEIN"/>
    <property type="match status" value="1"/>
</dbReference>
<dbReference type="STRING" id="145388.A0A0D2J8N5"/>
<dbReference type="GO" id="GO:0061775">
    <property type="term" value="F:cohesin loader activity"/>
    <property type="evidence" value="ECO:0007669"/>
    <property type="project" value="InterPro"/>
</dbReference>
<accession>A0A0D2J8N5</accession>
<dbReference type="GeneID" id="25729148"/>
<evidence type="ECO:0000256" key="1">
    <source>
        <dbReference type="SAM" id="MobiDB-lite"/>
    </source>
</evidence>
<dbReference type="InterPro" id="IPR026003">
    <property type="entry name" value="Cohesin_HEAT"/>
</dbReference>
<dbReference type="InterPro" id="IPR011989">
    <property type="entry name" value="ARM-like"/>
</dbReference>
<gene>
    <name evidence="2" type="ORF">MNEG_11845</name>
</gene>
<name>A0A0D2J8N5_9CHLO</name>
<dbReference type="GO" id="GO:0034087">
    <property type="term" value="P:establishment of mitotic sister chromatid cohesion"/>
    <property type="evidence" value="ECO:0007669"/>
    <property type="project" value="TreeGrafter"/>
</dbReference>
<organism evidence="2 3">
    <name type="scientific">Monoraphidium neglectum</name>
    <dbReference type="NCBI Taxonomy" id="145388"/>
    <lineage>
        <taxon>Eukaryota</taxon>
        <taxon>Viridiplantae</taxon>
        <taxon>Chlorophyta</taxon>
        <taxon>core chlorophytes</taxon>
        <taxon>Chlorophyceae</taxon>
        <taxon>CS clade</taxon>
        <taxon>Sphaeropleales</taxon>
        <taxon>Selenastraceae</taxon>
        <taxon>Monoraphidium</taxon>
    </lineage>
</organism>
<dbReference type="InterPro" id="IPR033031">
    <property type="entry name" value="Scc2/Nipped-B"/>
</dbReference>
<dbReference type="GO" id="GO:0090694">
    <property type="term" value="C:Scc2-Scc4 cohesin loading complex"/>
    <property type="evidence" value="ECO:0007669"/>
    <property type="project" value="TreeGrafter"/>
</dbReference>
<dbReference type="OrthoDB" id="418242at2759"/>
<dbReference type="EMBL" id="KK103153">
    <property type="protein sequence ID" value="KIY96117.1"/>
    <property type="molecule type" value="Genomic_DNA"/>
</dbReference>
<dbReference type="GO" id="GO:0010468">
    <property type="term" value="P:regulation of gene expression"/>
    <property type="evidence" value="ECO:0007669"/>
    <property type="project" value="InterPro"/>
</dbReference>
<reference evidence="2 3" key="1">
    <citation type="journal article" date="2013" name="BMC Genomics">
        <title>Reconstruction of the lipid metabolism for the microalga Monoraphidium neglectum from its genome sequence reveals characteristics suitable for biofuel production.</title>
        <authorList>
            <person name="Bogen C."/>
            <person name="Al-Dilaimi A."/>
            <person name="Albersmeier A."/>
            <person name="Wichmann J."/>
            <person name="Grundmann M."/>
            <person name="Rupp O."/>
            <person name="Lauersen K.J."/>
            <person name="Blifernez-Klassen O."/>
            <person name="Kalinowski J."/>
            <person name="Goesmann A."/>
            <person name="Mussgnug J.H."/>
            <person name="Kruse O."/>
        </authorList>
    </citation>
    <scope>NUCLEOTIDE SEQUENCE [LARGE SCALE GENOMIC DNA]</scope>
    <source>
        <strain evidence="2 3">SAG 48.87</strain>
    </source>
</reference>
<dbReference type="GO" id="GO:0140588">
    <property type="term" value="P:chromatin looping"/>
    <property type="evidence" value="ECO:0007669"/>
    <property type="project" value="InterPro"/>
</dbReference>
<dbReference type="KEGG" id="mng:MNEG_11845"/>
<dbReference type="Proteomes" id="UP000054498">
    <property type="component" value="Unassembled WGS sequence"/>
</dbReference>
<feature type="compositionally biased region" description="Low complexity" evidence="1">
    <location>
        <begin position="197"/>
        <end position="211"/>
    </location>
</feature>
<feature type="region of interest" description="Disordered" evidence="1">
    <location>
        <begin position="185"/>
        <end position="211"/>
    </location>
</feature>
<dbReference type="GO" id="GO:1990414">
    <property type="term" value="P:replication-born double-strand break repair via sister chromatid exchange"/>
    <property type="evidence" value="ECO:0007669"/>
    <property type="project" value="TreeGrafter"/>
</dbReference>
<dbReference type="PANTHER" id="PTHR21704">
    <property type="entry name" value="NIPPED-B-LIKE PROTEIN DELANGIN SCC2-RELATED"/>
    <property type="match status" value="1"/>
</dbReference>